<dbReference type="GO" id="GO:0007059">
    <property type="term" value="P:chromosome segregation"/>
    <property type="evidence" value="ECO:0007669"/>
    <property type="project" value="TreeGrafter"/>
</dbReference>
<dbReference type="STRING" id="1449350.OCH239_09845"/>
<dbReference type="SUPFAM" id="SSF110849">
    <property type="entry name" value="ParB/Sulfiredoxin"/>
    <property type="match status" value="1"/>
</dbReference>
<evidence type="ECO:0000313" key="4">
    <source>
        <dbReference type="EMBL" id="ETX13572.1"/>
    </source>
</evidence>
<dbReference type="InterPro" id="IPR003115">
    <property type="entry name" value="ParB_N"/>
</dbReference>
<dbReference type="EMBL" id="JALZ01000023">
    <property type="protein sequence ID" value="ETX13572.1"/>
    <property type="molecule type" value="Genomic_DNA"/>
</dbReference>
<comment type="similarity">
    <text evidence="1">Belongs to the ParB family.</text>
</comment>
<proteinExistence type="inferred from homology"/>
<dbReference type="InterPro" id="IPR004437">
    <property type="entry name" value="ParB/RepB/Spo0J"/>
</dbReference>
<dbReference type="InterPro" id="IPR037972">
    <property type="entry name" value="RepB_N"/>
</dbReference>
<dbReference type="PANTHER" id="PTHR33375:SF1">
    <property type="entry name" value="CHROMOSOME-PARTITIONING PROTEIN PARB-RELATED"/>
    <property type="match status" value="1"/>
</dbReference>
<dbReference type="InterPro" id="IPR036086">
    <property type="entry name" value="ParB/Sulfiredoxin_sf"/>
</dbReference>
<feature type="region of interest" description="Disordered" evidence="2">
    <location>
        <begin position="243"/>
        <end position="262"/>
    </location>
</feature>
<feature type="region of interest" description="Disordered" evidence="2">
    <location>
        <begin position="1"/>
        <end position="38"/>
    </location>
</feature>
<feature type="domain" description="ParB-like N-terminal" evidence="3">
    <location>
        <begin position="54"/>
        <end position="144"/>
    </location>
</feature>
<dbReference type="InterPro" id="IPR050336">
    <property type="entry name" value="Chromosome_partition/occlusion"/>
</dbReference>
<dbReference type="GO" id="GO:0005694">
    <property type="term" value="C:chromosome"/>
    <property type="evidence" value="ECO:0007669"/>
    <property type="project" value="TreeGrafter"/>
</dbReference>
<evidence type="ECO:0000313" key="5">
    <source>
        <dbReference type="Proteomes" id="UP000022447"/>
    </source>
</evidence>
<evidence type="ECO:0000256" key="2">
    <source>
        <dbReference type="SAM" id="MobiDB-lite"/>
    </source>
</evidence>
<dbReference type="AlphaFoldDB" id="X7ECA7"/>
<accession>X7ECA7</accession>
<evidence type="ECO:0000256" key="1">
    <source>
        <dbReference type="ARBA" id="ARBA00006295"/>
    </source>
</evidence>
<dbReference type="Proteomes" id="UP000022447">
    <property type="component" value="Unassembled WGS sequence"/>
</dbReference>
<dbReference type="CDD" id="cd16405">
    <property type="entry name" value="RepB_like_N"/>
    <property type="match status" value="1"/>
</dbReference>
<dbReference type="Pfam" id="PF02195">
    <property type="entry name" value="ParB_N"/>
    <property type="match status" value="1"/>
</dbReference>
<dbReference type="NCBIfam" id="TIGR00180">
    <property type="entry name" value="parB_part"/>
    <property type="match status" value="1"/>
</dbReference>
<reference evidence="4 5" key="1">
    <citation type="submission" date="2014-01" db="EMBL/GenBank/DDBJ databases">
        <title>Roseivivax halodurans JCM 10272 Genome Sequencing.</title>
        <authorList>
            <person name="Lai Q."/>
            <person name="Li G."/>
            <person name="Shao Z."/>
        </authorList>
    </citation>
    <scope>NUCLEOTIDE SEQUENCE [LARGE SCALE GENOMIC DNA]</scope>
    <source>
        <strain evidence="4 5">JCM 10272</strain>
    </source>
</reference>
<evidence type="ECO:0000259" key="3">
    <source>
        <dbReference type="SMART" id="SM00470"/>
    </source>
</evidence>
<comment type="caution">
    <text evidence="4">The sequence shown here is derived from an EMBL/GenBank/DDBJ whole genome shotgun (WGS) entry which is preliminary data.</text>
</comment>
<dbReference type="SMART" id="SM00470">
    <property type="entry name" value="ParB"/>
    <property type="match status" value="1"/>
</dbReference>
<dbReference type="GO" id="GO:0003677">
    <property type="term" value="F:DNA binding"/>
    <property type="evidence" value="ECO:0007669"/>
    <property type="project" value="InterPro"/>
</dbReference>
<keyword evidence="5" id="KW-1185">Reference proteome</keyword>
<gene>
    <name evidence="4" type="ORF">OCH239_09845</name>
</gene>
<organism evidence="4 5">
    <name type="scientific">Roseivivax halodurans JCM 10272</name>
    <dbReference type="NCBI Taxonomy" id="1449350"/>
    <lineage>
        <taxon>Bacteria</taxon>
        <taxon>Pseudomonadati</taxon>
        <taxon>Pseudomonadota</taxon>
        <taxon>Alphaproteobacteria</taxon>
        <taxon>Rhodobacterales</taxon>
        <taxon>Roseobacteraceae</taxon>
        <taxon>Roseivivax</taxon>
    </lineage>
</organism>
<sequence length="343" mass="37589">MMARKKLFDSLVTGDAHPAAGPPPGNRSRDDVPASRPLRSMGHSLQELQKSSVQDIPIDQIRPSAIMDRIDVNEGIEDLVESFRTSGQEVPIKVRVTSDDKPYEVVVGRRRLAAAKALGWSTIRGFVTQLSDDELLLALGSENSARLDTSFIGRAQLAHLSFEEGYTQELVAKSLGVSQTLVNFMLNIYRSIGPEAIAAIGDAPGIGRGKWQNLQRALKESEIPSSDVPAMIESNMDRFGGDAEAAWSRQNASGDHDERGMPESTRRFEVLLRALQDKPARKAAEKPPSPAPRKLGSGSAATVRKQRELVIKLGKSATPELLDYLEERLEQLVAEYDANNDRP</sequence>
<name>X7ECA7_9RHOB</name>
<dbReference type="Gene3D" id="3.90.1530.10">
    <property type="entry name" value="Conserved hypothetical protein from pyrococcus furiosus pfu- 392566-001, ParB domain"/>
    <property type="match status" value="1"/>
</dbReference>
<dbReference type="SUPFAM" id="SSF109709">
    <property type="entry name" value="KorB DNA-binding domain-like"/>
    <property type="match status" value="1"/>
</dbReference>
<dbReference type="eggNOG" id="COG1475">
    <property type="taxonomic scope" value="Bacteria"/>
</dbReference>
<feature type="region of interest" description="Disordered" evidence="2">
    <location>
        <begin position="277"/>
        <end position="303"/>
    </location>
</feature>
<protein>
    <recommendedName>
        <fullName evidence="3">ParB-like N-terminal domain-containing protein</fullName>
    </recommendedName>
</protein>
<dbReference type="PANTHER" id="PTHR33375">
    <property type="entry name" value="CHROMOSOME-PARTITIONING PROTEIN PARB-RELATED"/>
    <property type="match status" value="1"/>
</dbReference>